<organism evidence="2 3">
    <name type="scientific">Reichenbachiella ulvae</name>
    <dbReference type="NCBI Taxonomy" id="2980104"/>
    <lineage>
        <taxon>Bacteria</taxon>
        <taxon>Pseudomonadati</taxon>
        <taxon>Bacteroidota</taxon>
        <taxon>Cytophagia</taxon>
        <taxon>Cytophagales</taxon>
        <taxon>Reichenbachiellaceae</taxon>
        <taxon>Reichenbachiella</taxon>
    </lineage>
</organism>
<keyword evidence="1" id="KW-1133">Transmembrane helix</keyword>
<evidence type="ECO:0000313" key="3">
    <source>
        <dbReference type="Proteomes" id="UP001300692"/>
    </source>
</evidence>
<gene>
    <name evidence="2" type="ORF">N7U62_18505</name>
</gene>
<accession>A0ABT3CYA7</accession>
<proteinExistence type="predicted"/>
<dbReference type="EMBL" id="JAOYOD010000001">
    <property type="protein sequence ID" value="MCV9388685.1"/>
    <property type="molecule type" value="Genomic_DNA"/>
</dbReference>
<dbReference type="Proteomes" id="UP001300692">
    <property type="component" value="Unassembled WGS sequence"/>
</dbReference>
<dbReference type="RefSeq" id="WP_264139578.1">
    <property type="nucleotide sequence ID" value="NZ_JAOYOD010000001.1"/>
</dbReference>
<name>A0ABT3CYA7_9BACT</name>
<protein>
    <recommendedName>
        <fullName evidence="4">Anti-sigma factor</fullName>
    </recommendedName>
</protein>
<feature type="transmembrane region" description="Helical" evidence="1">
    <location>
        <begin position="51"/>
        <end position="71"/>
    </location>
</feature>
<evidence type="ECO:0000256" key="1">
    <source>
        <dbReference type="SAM" id="Phobius"/>
    </source>
</evidence>
<keyword evidence="3" id="KW-1185">Reference proteome</keyword>
<keyword evidence="1" id="KW-0812">Transmembrane</keyword>
<reference evidence="2 3" key="1">
    <citation type="submission" date="2022-10" db="EMBL/GenBank/DDBJ databases">
        <title>Comparative genomics and taxonomic characterization of three novel marine species of genus Reichenbachiella exhibiting antioxidant and polysaccharide degradation activities.</title>
        <authorList>
            <person name="Muhammad N."/>
            <person name="Lee Y.-J."/>
            <person name="Ko J."/>
            <person name="Kim S.-G."/>
        </authorList>
    </citation>
    <scope>NUCLEOTIDE SEQUENCE [LARGE SCALE GENOMIC DNA]</scope>
    <source>
        <strain evidence="2 3">ABR2-5</strain>
    </source>
</reference>
<comment type="caution">
    <text evidence="2">The sequence shown here is derived from an EMBL/GenBank/DDBJ whole genome shotgun (WGS) entry which is preliminary data.</text>
</comment>
<sequence length="167" mass="19300">MVQDDWKDHIEKNRSEFEQYELDQDSWANIVSGLDKKEKSLEKRSKWLGNLWKGAAACMLAAVVAFVLYPVEQSDDYASSQLSEVETYYQSKINIKVSQISAIENDQTIFQDLEVLDQAFVELKEDLKDNADNEEVINAMIATYKVKLEVLERILEELEDKKKKVDA</sequence>
<keyword evidence="1" id="KW-0472">Membrane</keyword>
<evidence type="ECO:0008006" key="4">
    <source>
        <dbReference type="Google" id="ProtNLM"/>
    </source>
</evidence>
<evidence type="ECO:0000313" key="2">
    <source>
        <dbReference type="EMBL" id="MCV9388685.1"/>
    </source>
</evidence>